<dbReference type="InterPro" id="IPR036388">
    <property type="entry name" value="WH-like_DNA-bd_sf"/>
</dbReference>
<proteinExistence type="inferred from homology"/>
<dbReference type="GO" id="GO:0016987">
    <property type="term" value="F:sigma factor activity"/>
    <property type="evidence" value="ECO:0007669"/>
    <property type="project" value="UniProtKB-KW"/>
</dbReference>
<gene>
    <name evidence="7" type="ORF">Sru01_55560</name>
</gene>
<dbReference type="GO" id="GO:0003677">
    <property type="term" value="F:DNA binding"/>
    <property type="evidence" value="ECO:0007669"/>
    <property type="project" value="InterPro"/>
</dbReference>
<dbReference type="PANTHER" id="PTHR43133:SF62">
    <property type="entry name" value="RNA POLYMERASE SIGMA FACTOR SIGZ"/>
    <property type="match status" value="1"/>
</dbReference>
<evidence type="ECO:0000259" key="5">
    <source>
        <dbReference type="Pfam" id="PF04542"/>
    </source>
</evidence>
<dbReference type="EMBL" id="BOOU01000076">
    <property type="protein sequence ID" value="GII80574.1"/>
    <property type="molecule type" value="Genomic_DNA"/>
</dbReference>
<dbReference type="PANTHER" id="PTHR43133">
    <property type="entry name" value="RNA POLYMERASE ECF-TYPE SIGMA FACTO"/>
    <property type="match status" value="1"/>
</dbReference>
<feature type="domain" description="RNA polymerase sigma factor 70 region 4 type 2" evidence="6">
    <location>
        <begin position="124"/>
        <end position="175"/>
    </location>
</feature>
<evidence type="ECO:0000256" key="4">
    <source>
        <dbReference type="ARBA" id="ARBA00023163"/>
    </source>
</evidence>
<feature type="domain" description="RNA polymerase sigma-70 region 2" evidence="5">
    <location>
        <begin position="28"/>
        <end position="95"/>
    </location>
</feature>
<sequence>MDGPDKTDDRVLHQRVVGGDEAALGELHDRLYPLVLALALRVTRDRSVAEDIVQEVFVTFWQRPLSFDPDRGTLRSWLATIAHRRAVDHVRTEERHRTARAPLLPEPAAGPPEEGVLAADEAARVRRAVSRLPGEVRQAIELAYYGGRTYRQAAEELGLPEGTVKSRIRLGLRKIADELSEEEV</sequence>
<organism evidence="7 8">
    <name type="scientific">Sphaerisporangium rufum</name>
    <dbReference type="NCBI Taxonomy" id="1381558"/>
    <lineage>
        <taxon>Bacteria</taxon>
        <taxon>Bacillati</taxon>
        <taxon>Actinomycetota</taxon>
        <taxon>Actinomycetes</taxon>
        <taxon>Streptosporangiales</taxon>
        <taxon>Streptosporangiaceae</taxon>
        <taxon>Sphaerisporangium</taxon>
    </lineage>
</organism>
<dbReference type="RefSeq" id="WP_203991523.1">
    <property type="nucleotide sequence ID" value="NZ_BOOU01000076.1"/>
</dbReference>
<evidence type="ECO:0000256" key="1">
    <source>
        <dbReference type="ARBA" id="ARBA00010641"/>
    </source>
</evidence>
<keyword evidence="4" id="KW-0804">Transcription</keyword>
<accession>A0A919R6K6</accession>
<dbReference type="InterPro" id="IPR014284">
    <property type="entry name" value="RNA_pol_sigma-70_dom"/>
</dbReference>
<dbReference type="InterPro" id="IPR013324">
    <property type="entry name" value="RNA_pol_sigma_r3/r4-like"/>
</dbReference>
<dbReference type="SUPFAM" id="SSF88946">
    <property type="entry name" value="Sigma2 domain of RNA polymerase sigma factors"/>
    <property type="match status" value="1"/>
</dbReference>
<keyword evidence="8" id="KW-1185">Reference proteome</keyword>
<dbReference type="SUPFAM" id="SSF88659">
    <property type="entry name" value="Sigma3 and sigma4 domains of RNA polymerase sigma factors"/>
    <property type="match status" value="1"/>
</dbReference>
<dbReference type="Gene3D" id="1.10.1740.10">
    <property type="match status" value="1"/>
</dbReference>
<evidence type="ECO:0000256" key="2">
    <source>
        <dbReference type="ARBA" id="ARBA00023015"/>
    </source>
</evidence>
<dbReference type="InterPro" id="IPR013325">
    <property type="entry name" value="RNA_pol_sigma_r2"/>
</dbReference>
<keyword evidence="3" id="KW-0731">Sigma factor</keyword>
<dbReference type="InterPro" id="IPR013249">
    <property type="entry name" value="RNA_pol_sigma70_r4_t2"/>
</dbReference>
<dbReference type="Gene3D" id="1.10.10.10">
    <property type="entry name" value="Winged helix-like DNA-binding domain superfamily/Winged helix DNA-binding domain"/>
    <property type="match status" value="1"/>
</dbReference>
<keyword evidence="2" id="KW-0805">Transcription regulation</keyword>
<evidence type="ECO:0000259" key="6">
    <source>
        <dbReference type="Pfam" id="PF08281"/>
    </source>
</evidence>
<evidence type="ECO:0000313" key="8">
    <source>
        <dbReference type="Proteomes" id="UP000655287"/>
    </source>
</evidence>
<name>A0A919R6K6_9ACTN</name>
<dbReference type="CDD" id="cd06171">
    <property type="entry name" value="Sigma70_r4"/>
    <property type="match status" value="1"/>
</dbReference>
<keyword evidence="7" id="KW-0240">DNA-directed RNA polymerase</keyword>
<dbReference type="AlphaFoldDB" id="A0A919R6K6"/>
<evidence type="ECO:0000313" key="7">
    <source>
        <dbReference type="EMBL" id="GII80574.1"/>
    </source>
</evidence>
<dbReference type="NCBIfam" id="TIGR02937">
    <property type="entry name" value="sigma70-ECF"/>
    <property type="match status" value="1"/>
</dbReference>
<dbReference type="InterPro" id="IPR039425">
    <property type="entry name" value="RNA_pol_sigma-70-like"/>
</dbReference>
<evidence type="ECO:0000256" key="3">
    <source>
        <dbReference type="ARBA" id="ARBA00023082"/>
    </source>
</evidence>
<dbReference type="Pfam" id="PF08281">
    <property type="entry name" value="Sigma70_r4_2"/>
    <property type="match status" value="1"/>
</dbReference>
<comment type="similarity">
    <text evidence="1">Belongs to the sigma-70 factor family. ECF subfamily.</text>
</comment>
<dbReference type="Pfam" id="PF04542">
    <property type="entry name" value="Sigma70_r2"/>
    <property type="match status" value="1"/>
</dbReference>
<comment type="caution">
    <text evidence="7">The sequence shown here is derived from an EMBL/GenBank/DDBJ whole genome shotgun (WGS) entry which is preliminary data.</text>
</comment>
<reference evidence="7" key="1">
    <citation type="submission" date="2021-01" db="EMBL/GenBank/DDBJ databases">
        <title>Whole genome shotgun sequence of Sphaerisporangium rufum NBRC 109079.</title>
        <authorList>
            <person name="Komaki H."/>
            <person name="Tamura T."/>
        </authorList>
    </citation>
    <scope>NUCLEOTIDE SEQUENCE</scope>
    <source>
        <strain evidence="7">NBRC 109079</strain>
    </source>
</reference>
<dbReference type="GO" id="GO:0006352">
    <property type="term" value="P:DNA-templated transcription initiation"/>
    <property type="evidence" value="ECO:0007669"/>
    <property type="project" value="InterPro"/>
</dbReference>
<dbReference type="InterPro" id="IPR007627">
    <property type="entry name" value="RNA_pol_sigma70_r2"/>
</dbReference>
<protein>
    <submittedName>
        <fullName evidence="7">DNA-directed RNA polymerase sigma-70 factor</fullName>
    </submittedName>
</protein>
<dbReference type="Proteomes" id="UP000655287">
    <property type="component" value="Unassembled WGS sequence"/>
</dbReference>
<dbReference type="GO" id="GO:0000428">
    <property type="term" value="C:DNA-directed RNA polymerase complex"/>
    <property type="evidence" value="ECO:0007669"/>
    <property type="project" value="UniProtKB-KW"/>
</dbReference>